<dbReference type="PANTHER" id="PTHR14021">
    <property type="entry name" value="IRON-SULFUR CLUSTER CO-CHAPERONE PROTEIN HSCB"/>
    <property type="match status" value="1"/>
</dbReference>
<name>A0A6G7VDX1_9GAMM</name>
<dbReference type="GO" id="GO:0044571">
    <property type="term" value="P:[2Fe-2S] cluster assembly"/>
    <property type="evidence" value="ECO:0007669"/>
    <property type="project" value="InterPro"/>
</dbReference>
<organism evidence="4 5">
    <name type="scientific">Caldichromatium japonicum</name>
    <dbReference type="NCBI Taxonomy" id="2699430"/>
    <lineage>
        <taxon>Bacteria</taxon>
        <taxon>Pseudomonadati</taxon>
        <taxon>Pseudomonadota</taxon>
        <taxon>Gammaproteobacteria</taxon>
        <taxon>Chromatiales</taxon>
        <taxon>Chromatiaceae</taxon>
        <taxon>Caldichromatium</taxon>
    </lineage>
</organism>
<evidence type="ECO:0000259" key="3">
    <source>
        <dbReference type="Pfam" id="PF07743"/>
    </source>
</evidence>
<dbReference type="GO" id="GO:0001671">
    <property type="term" value="F:ATPase activator activity"/>
    <property type="evidence" value="ECO:0007669"/>
    <property type="project" value="InterPro"/>
</dbReference>
<dbReference type="InterPro" id="IPR036386">
    <property type="entry name" value="HscB_C_sf"/>
</dbReference>
<sequence length="225" mass="24672">MCNNHFERFGLPVGFAIDDGLLTERYRTLVDAVRAEFARGEDDELVRALAQIDEAYRTLLDPLARAEYLFELYEAQGLSAQKGCDEPPGASLIEEMERQETLVAATNRSDPHAALSEFMTRLAERGAALDKTLHQLFADPSPHNLRAARAVVRQLQMLARCRREAEGRQAETLGVGTACRVAVAQVDWQVGSDAGLPGNEDCRAMIRGQPSINIAPKAGRGNASH</sequence>
<gene>
    <name evidence="4" type="ORF">GWK36_08700</name>
</gene>
<evidence type="ECO:0000313" key="5">
    <source>
        <dbReference type="Proteomes" id="UP000502699"/>
    </source>
</evidence>
<evidence type="ECO:0000313" key="4">
    <source>
        <dbReference type="EMBL" id="QIK38048.1"/>
    </source>
</evidence>
<dbReference type="RefSeq" id="WP_166270812.1">
    <property type="nucleotide sequence ID" value="NZ_CP048029.1"/>
</dbReference>
<dbReference type="InterPro" id="IPR004640">
    <property type="entry name" value="HscB"/>
</dbReference>
<feature type="domain" description="Co-chaperone HscB C-terminal oligomerisation" evidence="3">
    <location>
        <begin position="92"/>
        <end position="165"/>
    </location>
</feature>
<proteinExistence type="inferred from homology"/>
<keyword evidence="5" id="KW-1185">Reference proteome</keyword>
<protein>
    <submittedName>
        <fullName evidence="4">Molecular chaperone Hsc20</fullName>
    </submittedName>
</protein>
<dbReference type="PANTHER" id="PTHR14021:SF15">
    <property type="entry name" value="IRON-SULFUR CLUSTER CO-CHAPERONE PROTEIN HSCB"/>
    <property type="match status" value="1"/>
</dbReference>
<dbReference type="Proteomes" id="UP000502699">
    <property type="component" value="Chromosome"/>
</dbReference>
<dbReference type="EMBL" id="CP048029">
    <property type="protein sequence ID" value="QIK38048.1"/>
    <property type="molecule type" value="Genomic_DNA"/>
</dbReference>
<dbReference type="Gene3D" id="1.20.1280.20">
    <property type="entry name" value="HscB, C-terminal domain"/>
    <property type="match status" value="1"/>
</dbReference>
<comment type="similarity">
    <text evidence="1">Belongs to the HscB family.</text>
</comment>
<reference evidence="5" key="1">
    <citation type="submission" date="2020-01" db="EMBL/GenBank/DDBJ databases">
        <title>Caldichromatium gen. nov., sp. nov., a thermophilic purple sulfur bacterium member of the family Chromatiaceae isolated from Nakabusa hot spring, Japan.</title>
        <authorList>
            <person name="Saini M.K."/>
            <person name="Hanada S."/>
            <person name="Tank M."/>
        </authorList>
    </citation>
    <scope>NUCLEOTIDE SEQUENCE [LARGE SCALE GENOMIC DNA]</scope>
    <source>
        <strain evidence="5">No.7</strain>
    </source>
</reference>
<dbReference type="Gene3D" id="1.10.287.110">
    <property type="entry name" value="DnaJ domain"/>
    <property type="match status" value="1"/>
</dbReference>
<dbReference type="SUPFAM" id="SSF47144">
    <property type="entry name" value="HSC20 (HSCB), C-terminal oligomerisation domain"/>
    <property type="match status" value="1"/>
</dbReference>
<dbReference type="GO" id="GO:0051259">
    <property type="term" value="P:protein complex oligomerization"/>
    <property type="evidence" value="ECO:0007669"/>
    <property type="project" value="InterPro"/>
</dbReference>
<keyword evidence="2" id="KW-0143">Chaperone</keyword>
<evidence type="ECO:0000256" key="1">
    <source>
        <dbReference type="ARBA" id="ARBA00010476"/>
    </source>
</evidence>
<dbReference type="InterPro" id="IPR009073">
    <property type="entry name" value="HscB_oligo_C"/>
</dbReference>
<dbReference type="SUPFAM" id="SSF46565">
    <property type="entry name" value="Chaperone J-domain"/>
    <property type="match status" value="1"/>
</dbReference>
<evidence type="ECO:0000256" key="2">
    <source>
        <dbReference type="ARBA" id="ARBA00023186"/>
    </source>
</evidence>
<dbReference type="GO" id="GO:0051087">
    <property type="term" value="F:protein-folding chaperone binding"/>
    <property type="evidence" value="ECO:0007669"/>
    <property type="project" value="InterPro"/>
</dbReference>
<dbReference type="AlphaFoldDB" id="A0A6G7VDX1"/>
<dbReference type="InterPro" id="IPR036869">
    <property type="entry name" value="J_dom_sf"/>
</dbReference>
<dbReference type="KEGG" id="cjap:GWK36_08700"/>
<dbReference type="GO" id="GO:1990230">
    <property type="term" value="C:iron-sulfur cluster transfer complex"/>
    <property type="evidence" value="ECO:0007669"/>
    <property type="project" value="TreeGrafter"/>
</dbReference>
<accession>A0A6G7VDX1</accession>
<dbReference type="Pfam" id="PF07743">
    <property type="entry name" value="HSCB_C"/>
    <property type="match status" value="1"/>
</dbReference>